<dbReference type="OrthoDB" id="3035at2157"/>
<gene>
    <name evidence="1" type="ORF">NSED_06645</name>
</gene>
<organism evidence="1 2">
    <name type="scientific">Candidatus Nitrosopumilus sediminis</name>
    <dbReference type="NCBI Taxonomy" id="1229909"/>
    <lineage>
        <taxon>Archaea</taxon>
        <taxon>Nitrososphaerota</taxon>
        <taxon>Nitrososphaeria</taxon>
        <taxon>Nitrosopumilales</taxon>
        <taxon>Nitrosopumilaceae</taxon>
        <taxon>Nitrosopumilus</taxon>
    </lineage>
</organism>
<dbReference type="EMBL" id="CP003843">
    <property type="protein sequence ID" value="AFS83127.1"/>
    <property type="molecule type" value="Genomic_DNA"/>
</dbReference>
<dbReference type="RefSeq" id="WP_014965497.1">
    <property type="nucleotide sequence ID" value="NC_018656.1"/>
</dbReference>
<evidence type="ECO:0000313" key="1">
    <source>
        <dbReference type="EMBL" id="AFS83127.1"/>
    </source>
</evidence>
<accession>K0BDH2</accession>
<proteinExistence type="predicted"/>
<evidence type="ECO:0000313" key="2">
    <source>
        <dbReference type="Proteomes" id="UP000006100"/>
    </source>
</evidence>
<protein>
    <submittedName>
        <fullName evidence="1">Uncharacterized protein</fullName>
    </submittedName>
</protein>
<name>K0BDH2_9ARCH</name>
<dbReference type="AlphaFoldDB" id="K0BDH2"/>
<dbReference type="PATRIC" id="fig|1229909.8.peg.1463"/>
<dbReference type="HOGENOM" id="CLU_2930020_0_0_2"/>
<reference evidence="1 2" key="1">
    <citation type="journal article" date="2012" name="J. Bacteriol.">
        <title>Draft Genome Sequence of an Ammonia-Oxidizing Archaeon, "Candidatus Nitrosopumilus sediminis" AR2, from Svalbard in the Arctic Circle.</title>
        <authorList>
            <person name="Park S.J."/>
            <person name="Kim J.G."/>
            <person name="Jung M.Y."/>
            <person name="Kim S.J."/>
            <person name="Cha I.T."/>
            <person name="Ghai R."/>
            <person name="Martin-Cuadrado A.B."/>
            <person name="Rodriguez-Valera F."/>
            <person name="Rhee S.K."/>
        </authorList>
    </citation>
    <scope>NUCLEOTIDE SEQUENCE [LARGE SCALE GENOMIC DNA]</scope>
    <source>
        <strain evidence="1 2">AR2</strain>
    </source>
</reference>
<dbReference type="GeneID" id="13697121"/>
<sequence length="60" mass="6968">MRVDSCRKCGMELTIKQECSICNEPIKFSCKECYFEPEEQIHSLCKLVDMNHKPLISETA</sequence>
<dbReference type="eggNOG" id="arCOG11430">
    <property type="taxonomic scope" value="Archaea"/>
</dbReference>
<keyword evidence="2" id="KW-1185">Reference proteome</keyword>
<dbReference type="KEGG" id="nir:NSED_06645"/>
<dbReference type="Proteomes" id="UP000006100">
    <property type="component" value="Chromosome"/>
</dbReference>